<reference evidence="3" key="1">
    <citation type="submission" date="2020-10" db="EMBL/GenBank/DDBJ databases">
        <authorList>
            <person name="Gilroy R."/>
        </authorList>
    </citation>
    <scope>NUCLEOTIDE SEQUENCE</scope>
    <source>
        <strain evidence="3">ChiSjej3B21-11622</strain>
    </source>
</reference>
<accession>A0A9D0ZXN0</accession>
<keyword evidence="2" id="KW-0732">Signal</keyword>
<name>A0A9D0ZXN0_9FIRM</name>
<dbReference type="Proteomes" id="UP000886886">
    <property type="component" value="Unassembled WGS sequence"/>
</dbReference>
<evidence type="ECO:0000313" key="3">
    <source>
        <dbReference type="EMBL" id="HIQ97892.1"/>
    </source>
</evidence>
<feature type="region of interest" description="Disordered" evidence="1">
    <location>
        <begin position="131"/>
        <end position="155"/>
    </location>
</feature>
<evidence type="ECO:0000256" key="2">
    <source>
        <dbReference type="SAM" id="SignalP"/>
    </source>
</evidence>
<feature type="signal peptide" evidence="2">
    <location>
        <begin position="1"/>
        <end position="23"/>
    </location>
</feature>
<dbReference type="PROSITE" id="PS51257">
    <property type="entry name" value="PROKAR_LIPOPROTEIN"/>
    <property type="match status" value="1"/>
</dbReference>
<proteinExistence type="predicted"/>
<dbReference type="EMBL" id="DVFT01000222">
    <property type="protein sequence ID" value="HIQ97892.1"/>
    <property type="molecule type" value="Genomic_DNA"/>
</dbReference>
<dbReference type="Pfam" id="PF19499">
    <property type="entry name" value="DUF6034"/>
    <property type="match status" value="1"/>
</dbReference>
<evidence type="ECO:0000313" key="4">
    <source>
        <dbReference type="Proteomes" id="UP000886886"/>
    </source>
</evidence>
<reference evidence="3" key="2">
    <citation type="journal article" date="2021" name="PeerJ">
        <title>Extensive microbial diversity within the chicken gut microbiome revealed by metagenomics and culture.</title>
        <authorList>
            <person name="Gilroy R."/>
            <person name="Ravi A."/>
            <person name="Getino M."/>
            <person name="Pursley I."/>
            <person name="Horton D.L."/>
            <person name="Alikhan N.F."/>
            <person name="Baker D."/>
            <person name="Gharbi K."/>
            <person name="Hall N."/>
            <person name="Watson M."/>
            <person name="Adriaenssens E.M."/>
            <person name="Foster-Nyarko E."/>
            <person name="Jarju S."/>
            <person name="Secka A."/>
            <person name="Antonio M."/>
            <person name="Oren A."/>
            <person name="Chaudhuri R.R."/>
            <person name="La Ragione R."/>
            <person name="Hildebrand F."/>
            <person name="Pallen M.J."/>
        </authorList>
    </citation>
    <scope>NUCLEOTIDE SEQUENCE</scope>
    <source>
        <strain evidence="3">ChiSjej3B21-11622</strain>
    </source>
</reference>
<dbReference type="AlphaFoldDB" id="A0A9D0ZXN0"/>
<sequence length="516" mass="58006">MKRKGYILLMGLSVMLLFSGCGGDSRVQIVEPKEAVKGNPGETDTRTVREQVQAPGELKVTCQSPSVTVSVDANVTVPDVDGIKIKKTTAREFTELELEQIQEALLGEKKVFIDESMLWDSSMTEAFYENWQEAPGEETEKTSEEQEQETSAMPQMDAAISEEPFSFEKLSQAAAAFLEDKEEEKLMEMGMWIAKGGAAYGGESRNRLALTKLSNWNSFYEELSMGEAGGLSAIKSLSVSQLVEAFRKQYPEEWISAVVIGKEDFYTVELSEIGTDSMYGARSVNWYRSWGVEYPGEGDDNNSGVFSDQQQELMEESDRLIGKIGWDNIDRAYSRVCPVYVYNVYDGEEEIRLDGVRSRYTRVVDKIPVTATDQTGTSLYRENTEVYWPYESITLTFDEGGLVSFQWENPQIISDWKEEDVFLLPFGEIQEIFEEMIMTNLEPKGISGEIKVDEICLGYMRVDSDETEEGFGLLIPVWDFIGTVPENQAAMLGVEAQSRVSYLTINAMDGTIITRA</sequence>
<dbReference type="InterPro" id="IPR046098">
    <property type="entry name" value="DUF6034"/>
</dbReference>
<organism evidence="3 4">
    <name type="scientific">Candidatus Limivivens merdigallinarum</name>
    <dbReference type="NCBI Taxonomy" id="2840859"/>
    <lineage>
        <taxon>Bacteria</taxon>
        <taxon>Bacillati</taxon>
        <taxon>Bacillota</taxon>
        <taxon>Clostridia</taxon>
        <taxon>Lachnospirales</taxon>
        <taxon>Lachnospiraceae</taxon>
        <taxon>Lachnospiraceae incertae sedis</taxon>
        <taxon>Candidatus Limivivens</taxon>
    </lineage>
</organism>
<evidence type="ECO:0008006" key="5">
    <source>
        <dbReference type="Google" id="ProtNLM"/>
    </source>
</evidence>
<gene>
    <name evidence="3" type="ORF">IAB26_15185</name>
</gene>
<comment type="caution">
    <text evidence="3">The sequence shown here is derived from an EMBL/GenBank/DDBJ whole genome shotgun (WGS) entry which is preliminary data.</text>
</comment>
<protein>
    <recommendedName>
        <fullName evidence="5">Lipoprotein</fullName>
    </recommendedName>
</protein>
<evidence type="ECO:0000256" key="1">
    <source>
        <dbReference type="SAM" id="MobiDB-lite"/>
    </source>
</evidence>
<feature type="chain" id="PRO_5039611580" description="Lipoprotein" evidence="2">
    <location>
        <begin position="24"/>
        <end position="516"/>
    </location>
</feature>